<proteinExistence type="inferred from homology"/>
<evidence type="ECO:0000256" key="7">
    <source>
        <dbReference type="ARBA" id="ARBA00022840"/>
    </source>
</evidence>
<keyword evidence="8" id="KW-0267">Excision nuclease</keyword>
<evidence type="ECO:0000256" key="9">
    <source>
        <dbReference type="ARBA" id="ARBA00023125"/>
    </source>
</evidence>
<dbReference type="AlphaFoldDB" id="A0A7X5WXS1"/>
<feature type="compositionally biased region" description="Low complexity" evidence="14">
    <location>
        <begin position="180"/>
        <end position="190"/>
    </location>
</feature>
<keyword evidence="2" id="KW-0963">Cytoplasm</keyword>
<dbReference type="PANTHER" id="PTHR43152">
    <property type="entry name" value="UVRABC SYSTEM PROTEIN A"/>
    <property type="match status" value="1"/>
</dbReference>
<evidence type="ECO:0000256" key="12">
    <source>
        <dbReference type="ARBA" id="ARBA00039316"/>
    </source>
</evidence>
<keyword evidence="5" id="KW-0227">DNA damage</keyword>
<reference evidence="16 17" key="1">
    <citation type="submission" date="2020-02" db="EMBL/GenBank/DDBJ databases">
        <title>Streptomyces malaysiensis DSM14702 (JHCC583434, PFL_A843) Genome sequencing and assembly.</title>
        <authorList>
            <person name="Samborskyy M."/>
        </authorList>
    </citation>
    <scope>NUCLEOTIDE SEQUENCE [LARGE SCALE GENOMIC DNA]</scope>
    <source>
        <strain evidence="16 17">DSM 14702</strain>
    </source>
</reference>
<evidence type="ECO:0000256" key="2">
    <source>
        <dbReference type="ARBA" id="ARBA00022490"/>
    </source>
</evidence>
<name>A0A7X5WXS1_STRMQ</name>
<feature type="domain" description="ABC transporter" evidence="15">
    <location>
        <begin position="275"/>
        <end position="710"/>
    </location>
</feature>
<comment type="subcellular location">
    <subcellularLocation>
        <location evidence="1">Cytoplasm</location>
    </subcellularLocation>
</comment>
<evidence type="ECO:0000256" key="8">
    <source>
        <dbReference type="ARBA" id="ARBA00022881"/>
    </source>
</evidence>
<evidence type="ECO:0000259" key="15">
    <source>
        <dbReference type="PROSITE" id="PS50893"/>
    </source>
</evidence>
<keyword evidence="6" id="KW-0228">DNA excision</keyword>
<dbReference type="Pfam" id="PF00005">
    <property type="entry name" value="ABC_tran"/>
    <property type="match status" value="1"/>
</dbReference>
<feature type="region of interest" description="Disordered" evidence="14">
    <location>
        <begin position="171"/>
        <end position="200"/>
    </location>
</feature>
<dbReference type="PANTHER" id="PTHR43152:SF2">
    <property type="entry name" value="DRUG RESISTANCE ABC TRANSPORTER"/>
    <property type="match status" value="1"/>
</dbReference>
<keyword evidence="4" id="KW-0547">Nucleotide-binding</keyword>
<dbReference type="InterPro" id="IPR003439">
    <property type="entry name" value="ABC_transporter-like_ATP-bd"/>
</dbReference>
<feature type="domain" description="ABC transporter" evidence="15">
    <location>
        <begin position="718"/>
        <end position="1014"/>
    </location>
</feature>
<dbReference type="GO" id="GO:0006281">
    <property type="term" value="P:DNA repair"/>
    <property type="evidence" value="ECO:0007669"/>
    <property type="project" value="UniProtKB-KW"/>
</dbReference>
<dbReference type="EMBL" id="JAALLH010000001">
    <property type="protein sequence ID" value="NIY62941.1"/>
    <property type="molecule type" value="Genomic_DNA"/>
</dbReference>
<dbReference type="Gene3D" id="1.20.1580.10">
    <property type="entry name" value="ABC transporter ATPase like domain"/>
    <property type="match status" value="2"/>
</dbReference>
<keyword evidence="10" id="KW-0234">DNA repair</keyword>
<dbReference type="GO" id="GO:0003677">
    <property type="term" value="F:DNA binding"/>
    <property type="evidence" value="ECO:0007669"/>
    <property type="project" value="UniProtKB-KW"/>
</dbReference>
<feature type="region of interest" description="Disordered" evidence="14">
    <location>
        <begin position="214"/>
        <end position="264"/>
    </location>
</feature>
<evidence type="ECO:0000256" key="14">
    <source>
        <dbReference type="SAM" id="MobiDB-lite"/>
    </source>
</evidence>
<gene>
    <name evidence="16" type="ORF">SMALB_0863</name>
</gene>
<evidence type="ECO:0000256" key="6">
    <source>
        <dbReference type="ARBA" id="ARBA00022769"/>
    </source>
</evidence>
<dbReference type="Gene3D" id="1.10.8.280">
    <property type="entry name" value="ABC transporter ATPase domain-like"/>
    <property type="match status" value="1"/>
</dbReference>
<protein>
    <recommendedName>
        <fullName evidence="12">UvrABC system protein A</fullName>
    </recommendedName>
    <alternativeName>
        <fullName evidence="13">Excinuclease ABC subunit A</fullName>
    </alternativeName>
</protein>
<dbReference type="Gene3D" id="3.40.50.300">
    <property type="entry name" value="P-loop containing nucleotide triphosphate hydrolases"/>
    <property type="match status" value="2"/>
</dbReference>
<comment type="caution">
    <text evidence="16">The sequence shown here is derived from an EMBL/GenBank/DDBJ whole genome shotgun (WGS) entry which is preliminary data.</text>
</comment>
<keyword evidence="3" id="KW-0677">Repeat</keyword>
<evidence type="ECO:0000256" key="10">
    <source>
        <dbReference type="ARBA" id="ARBA00023204"/>
    </source>
</evidence>
<evidence type="ECO:0000313" key="17">
    <source>
        <dbReference type="Proteomes" id="UP000536624"/>
    </source>
</evidence>
<organism evidence="16 17">
    <name type="scientific">Streptomyces malaysiensis</name>
    <dbReference type="NCBI Taxonomy" id="92644"/>
    <lineage>
        <taxon>Bacteria</taxon>
        <taxon>Bacillati</taxon>
        <taxon>Actinomycetota</taxon>
        <taxon>Actinomycetes</taxon>
        <taxon>Kitasatosporales</taxon>
        <taxon>Streptomycetaceae</taxon>
        <taxon>Streptomyces</taxon>
        <taxon>Streptomyces violaceusniger group</taxon>
    </lineage>
</organism>
<evidence type="ECO:0000256" key="1">
    <source>
        <dbReference type="ARBA" id="ARBA00004496"/>
    </source>
</evidence>
<evidence type="ECO:0000256" key="13">
    <source>
        <dbReference type="ARBA" id="ARBA00042156"/>
    </source>
</evidence>
<dbReference type="GO" id="GO:0016887">
    <property type="term" value="F:ATP hydrolysis activity"/>
    <property type="evidence" value="ECO:0007669"/>
    <property type="project" value="InterPro"/>
</dbReference>
<evidence type="ECO:0000313" key="16">
    <source>
        <dbReference type="EMBL" id="NIY62941.1"/>
    </source>
</evidence>
<evidence type="ECO:0000256" key="4">
    <source>
        <dbReference type="ARBA" id="ARBA00022741"/>
    </source>
</evidence>
<keyword evidence="9" id="KW-0238">DNA-binding</keyword>
<dbReference type="InterPro" id="IPR027417">
    <property type="entry name" value="P-loop_NTPase"/>
</dbReference>
<dbReference type="GO" id="GO:0005737">
    <property type="term" value="C:cytoplasm"/>
    <property type="evidence" value="ECO:0007669"/>
    <property type="project" value="UniProtKB-SubCell"/>
</dbReference>
<evidence type="ECO:0000256" key="3">
    <source>
        <dbReference type="ARBA" id="ARBA00022737"/>
    </source>
</evidence>
<evidence type="ECO:0000256" key="5">
    <source>
        <dbReference type="ARBA" id="ARBA00022763"/>
    </source>
</evidence>
<accession>A0A7X5WXS1</accession>
<feature type="region of interest" description="Disordered" evidence="14">
    <location>
        <begin position="74"/>
        <end position="113"/>
    </location>
</feature>
<sequence length="1026" mass="109474">MQPAGALEHGRGPLGEPFLALRDDRAQGLAAAGAAQSVQDGPDLGQRIADLAQQVDHPGVADIGRAVDAVAGARVAPRAQQSRGLPHPQGRGAQAQTGGHLADAQRPGAGRRRGVRVLLGDRFERLPRLLEGEPLVMERGMAGVDQGERQGDVLGVHGPHDLAGGLRAVSRQQGPEGHQGSAVPVAESAVSGGGAGGRGQDARVDVVADLLGGDTRHPGQIDGAQRGVRTAHGSSPSRQGFTGELKVSARSPTAHPSTMGRKSAKSLNVHFNETLEGMDVSEIKVRGARENNLQGVSVNIPKQRLTVFTGVSGSGKSSLVFDTIAAESRRLINETYSAFVQNFMPTPGRPEVDSLRNLSAAIIVDQEPMGANSRSTVGTATDAHTLLRILFSRIGSPYVGPPLAFSFNTAEGMCPRCEGLGKVTDIDIGQLVDTEKSLKEGAITVPGFEVDSWHWQVMAASGLFDPDIRVREYTPGQWEDFLHKPATKIKVGKNNLTYEGLVTKVRRLYLGKDRETMQPRTRAFADRAMTLTECPECEGARLCEAVRSCRIDGRSITECSALQISDLAEFVRGVRHDSVGPVLENLCALLDSLTEIGLGYLSLDRESATLSGGEAQRVRMVRHLGSSLTDVTYVFDEPTVGLHPHDIERMNRLLLQLRDKGNTVLVVEHKPETIRIADHVVDLGPGAGAAGGRICYEGDLAGLRASDTLTGRHLDHRVRLREKARRPTGQLPVRGARLHNLRDVSVDIPLGVLTVVTGVAGSGKSSLIHGSLSGREEVIVADQSAIRGSRRSNPATYTGLLDPIRTAFAKANRVKPGLFSANSEGACPLCKGIGLIYTDLAMMAEVASVCESCEGRRFRPEVLTYRLRGQNISEVLGMSVAEAREFFTTGQARVILDRLTAVGLGYLGLGQPLTTLSGGERQRLKLAIHMARSGTTYVLDEPTTGLHLADVDQLLALLDRLVDVGNTVVVIEHHQAVMAHADWIIDMGPGAGHDGGQVVFTGTPADLVDTGGSLTAVHLRDYVKQA</sequence>
<comment type="similarity">
    <text evidence="11">Belongs to the ABC transporter superfamily. UvrA family.</text>
</comment>
<dbReference type="PROSITE" id="PS50893">
    <property type="entry name" value="ABC_TRANSPORTER_2"/>
    <property type="match status" value="2"/>
</dbReference>
<dbReference type="GO" id="GO:0005524">
    <property type="term" value="F:ATP binding"/>
    <property type="evidence" value="ECO:0007669"/>
    <property type="project" value="UniProtKB-KW"/>
</dbReference>
<dbReference type="Proteomes" id="UP000536624">
    <property type="component" value="Unassembled WGS sequence"/>
</dbReference>
<dbReference type="GO" id="GO:0004518">
    <property type="term" value="F:nuclease activity"/>
    <property type="evidence" value="ECO:0007669"/>
    <property type="project" value="UniProtKB-KW"/>
</dbReference>
<dbReference type="SUPFAM" id="SSF52540">
    <property type="entry name" value="P-loop containing nucleoside triphosphate hydrolases"/>
    <property type="match status" value="2"/>
</dbReference>
<evidence type="ECO:0000256" key="11">
    <source>
        <dbReference type="ARBA" id="ARBA00038000"/>
    </source>
</evidence>
<keyword evidence="7 16" id="KW-0067">ATP-binding</keyword>